<protein>
    <submittedName>
        <fullName evidence="1">Uncharacterized protein</fullName>
    </submittedName>
</protein>
<keyword evidence="2" id="KW-1185">Reference proteome</keyword>
<sequence>MEEFSNDHTVIHCMPVVLTVLTGLNARFDRLLNERHLITASVSDPMSISTIYIENSESPQKKRFLDGYKRRASTEIDEVEKYFAEETSDITVLHRFPDIREILGMSIIDISHRKK</sequence>
<name>A0ABQ9YSK8_9CRUS</name>
<evidence type="ECO:0000313" key="1">
    <source>
        <dbReference type="EMBL" id="KAK4003602.1"/>
    </source>
</evidence>
<dbReference type="EMBL" id="JAOYFB010000001">
    <property type="protein sequence ID" value="KAK4003602.1"/>
    <property type="molecule type" value="Genomic_DNA"/>
</dbReference>
<dbReference type="Proteomes" id="UP001234178">
    <property type="component" value="Unassembled WGS sequence"/>
</dbReference>
<organism evidence="1 2">
    <name type="scientific">Daphnia magna</name>
    <dbReference type="NCBI Taxonomy" id="35525"/>
    <lineage>
        <taxon>Eukaryota</taxon>
        <taxon>Metazoa</taxon>
        <taxon>Ecdysozoa</taxon>
        <taxon>Arthropoda</taxon>
        <taxon>Crustacea</taxon>
        <taxon>Branchiopoda</taxon>
        <taxon>Diplostraca</taxon>
        <taxon>Cladocera</taxon>
        <taxon>Anomopoda</taxon>
        <taxon>Daphniidae</taxon>
        <taxon>Daphnia</taxon>
    </lineage>
</organism>
<evidence type="ECO:0000313" key="2">
    <source>
        <dbReference type="Proteomes" id="UP001234178"/>
    </source>
</evidence>
<gene>
    <name evidence="1" type="ORF">OUZ56_005359</name>
</gene>
<proteinExistence type="predicted"/>
<reference evidence="1 2" key="1">
    <citation type="journal article" date="2023" name="Nucleic Acids Res.">
        <title>The hologenome of Daphnia magna reveals possible DNA methylation and microbiome-mediated evolution of the host genome.</title>
        <authorList>
            <person name="Chaturvedi A."/>
            <person name="Li X."/>
            <person name="Dhandapani V."/>
            <person name="Marshall H."/>
            <person name="Kissane S."/>
            <person name="Cuenca-Cambronero M."/>
            <person name="Asole G."/>
            <person name="Calvet F."/>
            <person name="Ruiz-Romero M."/>
            <person name="Marangio P."/>
            <person name="Guigo R."/>
            <person name="Rago D."/>
            <person name="Mirbahai L."/>
            <person name="Eastwood N."/>
            <person name="Colbourne J.K."/>
            <person name="Zhou J."/>
            <person name="Mallon E."/>
            <person name="Orsini L."/>
        </authorList>
    </citation>
    <scope>NUCLEOTIDE SEQUENCE [LARGE SCALE GENOMIC DNA]</scope>
    <source>
        <strain evidence="1">LRV0_1</strain>
    </source>
</reference>
<comment type="caution">
    <text evidence="1">The sequence shown here is derived from an EMBL/GenBank/DDBJ whole genome shotgun (WGS) entry which is preliminary data.</text>
</comment>
<accession>A0ABQ9YSK8</accession>